<reference evidence="2 3" key="1">
    <citation type="submission" date="2020-05" db="EMBL/GenBank/DDBJ databases">
        <title>A novel sialic acid binding adhesin present in multiple species contributes to the pathogenesis of Infective endocarditis.</title>
        <authorList>
            <person name="Gaytan M.O."/>
            <person name="Singh A.K."/>
            <person name="Woodiga S.A."/>
            <person name="Patel S.A."/>
            <person name="Ann S.-S."/>
            <person name="Vera-Ponce de Leon A."/>
            <person name="McGrath S."/>
            <person name="Miller A."/>
            <person name="Bush J."/>
            <person name="van der Linden M."/>
            <person name="Magrini V."/>
            <person name="Wilson R.K."/>
            <person name="Kitten T."/>
            <person name="King S.J."/>
        </authorList>
    </citation>
    <scope>NUCLEOTIDE SEQUENCE [LARGE SCALE GENOMIC DNA]</scope>
    <source>
        <strain evidence="2 3">SN51445</strain>
    </source>
</reference>
<feature type="transmembrane region" description="Helical" evidence="1">
    <location>
        <begin position="77"/>
        <end position="95"/>
    </location>
</feature>
<feature type="transmembrane region" description="Helical" evidence="1">
    <location>
        <begin position="139"/>
        <end position="161"/>
    </location>
</feature>
<accession>A0A7H9FKI4</accession>
<keyword evidence="1" id="KW-0812">Transmembrane</keyword>
<feature type="transmembrane region" description="Helical" evidence="1">
    <location>
        <begin position="107"/>
        <end position="127"/>
    </location>
</feature>
<organism evidence="2 3">
    <name type="scientific">Streptococcus oralis subsp. oralis</name>
    <dbReference type="NCBI Taxonomy" id="1891914"/>
    <lineage>
        <taxon>Bacteria</taxon>
        <taxon>Bacillati</taxon>
        <taxon>Bacillota</taxon>
        <taxon>Bacilli</taxon>
        <taxon>Lactobacillales</taxon>
        <taxon>Streptococcaceae</taxon>
        <taxon>Streptococcus</taxon>
    </lineage>
</organism>
<proteinExistence type="predicted"/>
<sequence>MNILTSKYLSYLLIIVQISMLAFVNLTVPEINNLNVSMKYFILISSLISSMVGIFFYRFVTYICLRLCGIQDLKSKVYFNNIIYSSLIINTLQFFLFAKLSIDTSNFWLRIINPGNALTLVILALYLNFFESKRPKQISLFLGILILLNILSQILTFYMGVSK</sequence>
<keyword evidence="1" id="KW-0472">Membrane</keyword>
<evidence type="ECO:0000313" key="3">
    <source>
        <dbReference type="Proteomes" id="UP000510865"/>
    </source>
</evidence>
<evidence type="ECO:0000256" key="1">
    <source>
        <dbReference type="SAM" id="Phobius"/>
    </source>
</evidence>
<gene>
    <name evidence="2" type="ORF">HRE59_08545</name>
</gene>
<feature type="transmembrane region" description="Helical" evidence="1">
    <location>
        <begin position="40"/>
        <end position="65"/>
    </location>
</feature>
<dbReference type="RefSeq" id="WP_180833355.1">
    <property type="nucleotide sequence ID" value="NZ_CP054134.1"/>
</dbReference>
<name>A0A7H9FKI4_STROR</name>
<feature type="transmembrane region" description="Helical" evidence="1">
    <location>
        <begin position="9"/>
        <end position="28"/>
    </location>
</feature>
<protein>
    <submittedName>
        <fullName evidence="2">Uncharacterized protein</fullName>
    </submittedName>
</protein>
<dbReference type="Proteomes" id="UP000510865">
    <property type="component" value="Chromosome"/>
</dbReference>
<keyword evidence="1" id="KW-1133">Transmembrane helix</keyword>
<dbReference type="AlphaFoldDB" id="A0A7H9FKI4"/>
<evidence type="ECO:0000313" key="2">
    <source>
        <dbReference type="EMBL" id="QLL99044.1"/>
    </source>
</evidence>
<dbReference type="EMBL" id="CP054134">
    <property type="protein sequence ID" value="QLL99044.1"/>
    <property type="molecule type" value="Genomic_DNA"/>
</dbReference>